<sequence>MDIVLFGLRLYNSSMLFGTVFPTVSLVFV</sequence>
<protein>
    <submittedName>
        <fullName evidence="1">Uncharacterized protein</fullName>
    </submittedName>
</protein>
<proteinExistence type="predicted"/>
<dbReference type="EMBL" id="GBRH01253973">
    <property type="protein sequence ID" value="JAD43922.1"/>
    <property type="molecule type" value="Transcribed_RNA"/>
</dbReference>
<name>A0A0A9AA45_ARUDO</name>
<dbReference type="AlphaFoldDB" id="A0A0A9AA45"/>
<reference evidence="1" key="2">
    <citation type="journal article" date="2015" name="Data Brief">
        <title>Shoot transcriptome of the giant reed, Arundo donax.</title>
        <authorList>
            <person name="Barrero R.A."/>
            <person name="Guerrero F.D."/>
            <person name="Moolhuijzen P."/>
            <person name="Goolsby J.A."/>
            <person name="Tidwell J."/>
            <person name="Bellgard S.E."/>
            <person name="Bellgard M.I."/>
        </authorList>
    </citation>
    <scope>NUCLEOTIDE SEQUENCE</scope>
    <source>
        <tissue evidence="1">Shoot tissue taken approximately 20 cm above the soil surface</tissue>
    </source>
</reference>
<organism evidence="1">
    <name type="scientific">Arundo donax</name>
    <name type="common">Giant reed</name>
    <name type="synonym">Donax arundinaceus</name>
    <dbReference type="NCBI Taxonomy" id="35708"/>
    <lineage>
        <taxon>Eukaryota</taxon>
        <taxon>Viridiplantae</taxon>
        <taxon>Streptophyta</taxon>
        <taxon>Embryophyta</taxon>
        <taxon>Tracheophyta</taxon>
        <taxon>Spermatophyta</taxon>
        <taxon>Magnoliopsida</taxon>
        <taxon>Liliopsida</taxon>
        <taxon>Poales</taxon>
        <taxon>Poaceae</taxon>
        <taxon>PACMAD clade</taxon>
        <taxon>Arundinoideae</taxon>
        <taxon>Arundineae</taxon>
        <taxon>Arundo</taxon>
    </lineage>
</organism>
<evidence type="ECO:0000313" key="1">
    <source>
        <dbReference type="EMBL" id="JAD43922.1"/>
    </source>
</evidence>
<reference evidence="1" key="1">
    <citation type="submission" date="2014-09" db="EMBL/GenBank/DDBJ databases">
        <authorList>
            <person name="Magalhaes I.L.F."/>
            <person name="Oliveira U."/>
            <person name="Santos F.R."/>
            <person name="Vidigal T.H.D.A."/>
            <person name="Brescovit A.D."/>
            <person name="Santos A.J."/>
        </authorList>
    </citation>
    <scope>NUCLEOTIDE SEQUENCE</scope>
    <source>
        <tissue evidence="1">Shoot tissue taken approximately 20 cm above the soil surface</tissue>
    </source>
</reference>
<accession>A0A0A9AA45</accession>